<gene>
    <name evidence="2" type="primary">comGG</name>
    <name evidence="2" type="ORF">OEV82_11950</name>
</gene>
<evidence type="ECO:0000256" key="1">
    <source>
        <dbReference type="SAM" id="Phobius"/>
    </source>
</evidence>
<dbReference type="InterPro" id="IPR020372">
    <property type="entry name" value="Competence_ComGG"/>
</dbReference>
<organism evidence="2 3">
    <name type="scientific">Pallidibacillus thermolactis</name>
    <dbReference type="NCBI Taxonomy" id="251051"/>
    <lineage>
        <taxon>Bacteria</taxon>
        <taxon>Bacillati</taxon>
        <taxon>Bacillota</taxon>
        <taxon>Bacilli</taxon>
        <taxon>Bacillales</taxon>
        <taxon>Bacillaceae</taxon>
        <taxon>Pallidibacillus</taxon>
    </lineage>
</organism>
<feature type="transmembrane region" description="Helical" evidence="1">
    <location>
        <begin position="12"/>
        <end position="33"/>
    </location>
</feature>
<keyword evidence="1" id="KW-0472">Membrane</keyword>
<name>A0ABT2WI66_9BACI</name>
<evidence type="ECO:0000313" key="3">
    <source>
        <dbReference type="Proteomes" id="UP001208656"/>
    </source>
</evidence>
<dbReference type="EMBL" id="JAOUSE010000040">
    <property type="protein sequence ID" value="MCU9595151.1"/>
    <property type="molecule type" value="Genomic_DNA"/>
</dbReference>
<accession>A0ABT2WI66</accession>
<protein>
    <submittedName>
        <fullName evidence="2">Competence type IV pilus minor pilin ComGG</fullName>
    </submittedName>
</protein>
<reference evidence="2 3" key="1">
    <citation type="submission" date="2022-10" db="EMBL/GenBank/DDBJ databases">
        <title>Description of Fervidibacillus gen. nov. in the family Fervidibacillaceae fam. nov. with two species, Fervidibacillus albus sp. nov., and Fervidibacillus halotolerans sp. nov., isolated from tidal flat sediments.</title>
        <authorList>
            <person name="Kwon K.K."/>
            <person name="Yang S.-H."/>
        </authorList>
    </citation>
    <scope>NUCLEOTIDE SEQUENCE [LARGE SCALE GENOMIC DNA]</scope>
    <source>
        <strain evidence="2 3">DSM 23332</strain>
    </source>
</reference>
<keyword evidence="1" id="KW-1133">Transmembrane helix</keyword>
<keyword evidence="3" id="KW-1185">Reference proteome</keyword>
<keyword evidence="1" id="KW-0812">Transmembrane</keyword>
<proteinExistence type="predicted"/>
<evidence type="ECO:0000313" key="2">
    <source>
        <dbReference type="EMBL" id="MCU9595151.1"/>
    </source>
</evidence>
<dbReference type="Proteomes" id="UP001208656">
    <property type="component" value="Unassembled WGS sequence"/>
</dbReference>
<sequence length="118" mass="14059">MVYRLRIRDESGVILPISLFVLFLFSIVTMYAVTKFEMEKRSLAHIEETYDLELLLLMAYRDLEKQFTKDPAKKQGQFQYEYGFVNFRLLDETGNSYLFLFECYSESGELFMELSMPK</sequence>
<comment type="caution">
    <text evidence="2">The sequence shown here is derived from an EMBL/GenBank/DDBJ whole genome shotgun (WGS) entry which is preliminary data.</text>
</comment>
<dbReference type="Pfam" id="PF14173">
    <property type="entry name" value="ComGG"/>
    <property type="match status" value="1"/>
</dbReference>
<dbReference type="RefSeq" id="WP_263062011.1">
    <property type="nucleotide sequence ID" value="NZ_JAOUSE010000040.1"/>
</dbReference>